<dbReference type="KEGG" id="tsph:KIH39_25880"/>
<dbReference type="AlphaFoldDB" id="A0A8E6ETB2"/>
<protein>
    <submittedName>
        <fullName evidence="1">Uncharacterized protein</fullName>
    </submittedName>
</protein>
<dbReference type="EMBL" id="CP074694">
    <property type="protein sequence ID" value="QVL32224.1"/>
    <property type="molecule type" value="Genomic_DNA"/>
</dbReference>
<evidence type="ECO:0000313" key="1">
    <source>
        <dbReference type="EMBL" id="QVL32224.1"/>
    </source>
</evidence>
<sequence>MFDPAQVPPVDSVEILARYILSSSHFRKSDQTVKPDAFMPHPRVELSLTRHREATIEELWREGERVAAIRKLTLYGRADVTCSAFLEQSLKVEAIPLADNPNHADAIEWPAEKASQKMKALEIAKRAQMRFI</sequence>
<dbReference type="Proteomes" id="UP000676194">
    <property type="component" value="Chromosome"/>
</dbReference>
<evidence type="ECO:0000313" key="2">
    <source>
        <dbReference type="Proteomes" id="UP000676194"/>
    </source>
</evidence>
<gene>
    <name evidence="1" type="ORF">KIH39_25880</name>
</gene>
<organism evidence="1 2">
    <name type="scientific">Telmatocola sphagniphila</name>
    <dbReference type="NCBI Taxonomy" id="1123043"/>
    <lineage>
        <taxon>Bacteria</taxon>
        <taxon>Pseudomonadati</taxon>
        <taxon>Planctomycetota</taxon>
        <taxon>Planctomycetia</taxon>
        <taxon>Gemmatales</taxon>
        <taxon>Gemmataceae</taxon>
    </lineage>
</organism>
<accession>A0A8E6ETB2</accession>
<proteinExistence type="predicted"/>
<name>A0A8E6ETB2_9BACT</name>
<reference evidence="1" key="1">
    <citation type="submission" date="2021-05" db="EMBL/GenBank/DDBJ databases">
        <title>Complete genome sequence of the cellulolytic planctomycete Telmatocola sphagniphila SP2T and characterization of the first cellulase from planctomycetes.</title>
        <authorList>
            <person name="Rakitin A.L."/>
            <person name="Beletsky A.V."/>
            <person name="Naumoff D.G."/>
            <person name="Kulichevskaya I.S."/>
            <person name="Mardanov A.V."/>
            <person name="Ravin N.V."/>
            <person name="Dedysh S.N."/>
        </authorList>
    </citation>
    <scope>NUCLEOTIDE SEQUENCE</scope>
    <source>
        <strain evidence="1">SP2T</strain>
    </source>
</reference>
<keyword evidence="2" id="KW-1185">Reference proteome</keyword>
<dbReference type="RefSeq" id="WP_213496974.1">
    <property type="nucleotide sequence ID" value="NZ_CP074694.1"/>
</dbReference>